<evidence type="ECO:0000259" key="1">
    <source>
        <dbReference type="Pfam" id="PF13280"/>
    </source>
</evidence>
<dbReference type="RefSeq" id="WP_345101593.1">
    <property type="nucleotide sequence ID" value="NZ_BAABCV010000003.1"/>
</dbReference>
<gene>
    <name evidence="2" type="ORF">GCM10022392_10990</name>
</gene>
<reference evidence="3" key="1">
    <citation type="journal article" date="2019" name="Int. J. Syst. Evol. Microbiol.">
        <title>The Global Catalogue of Microorganisms (GCM) 10K type strain sequencing project: providing services to taxonomists for standard genome sequencing and annotation.</title>
        <authorList>
            <consortium name="The Broad Institute Genomics Platform"/>
            <consortium name="The Broad Institute Genome Sequencing Center for Infectious Disease"/>
            <person name="Wu L."/>
            <person name="Ma J."/>
        </authorList>
    </citation>
    <scope>NUCLEOTIDE SEQUENCE [LARGE SCALE GENOMIC DNA]</scope>
    <source>
        <strain evidence="3">JCM 17085</strain>
    </source>
</reference>
<dbReference type="PANTHER" id="PTHR34580:SF1">
    <property type="entry name" value="PROTEIN PAFC"/>
    <property type="match status" value="1"/>
</dbReference>
<comment type="caution">
    <text evidence="2">The sequence shown here is derived from an EMBL/GenBank/DDBJ whole genome shotgun (WGS) entry which is preliminary data.</text>
</comment>
<dbReference type="Pfam" id="PF13280">
    <property type="entry name" value="WYL"/>
    <property type="match status" value="1"/>
</dbReference>
<feature type="domain" description="WYL" evidence="1">
    <location>
        <begin position="301"/>
        <end position="371"/>
    </location>
</feature>
<sequence length="378" mass="43029">MESKFFSIGDIVTLKVHPYSNGSTEIIISGDHVMLPPLMVIAEIYKSKQSFSGVKSDTYKYRCTWFSPKPYKFIFAEIDEDDLKLILKSTSTINRNYLKRGDKIAFKTASIELGKKKSSLNYEDNSVNAGVGRTVINSLLSFLPPVLQLVDIEPHKSKHALTDKKLIPIRNVSALDVKVNLFDPTDDKISGYTLPLEALELIEEVEETTFLALSQVIKRSGFVNIKTEKTETLAKPRNIAYRGGYYFLRAYDYLSNKVEEFDIVQATTFAKIKSPFIAEVPKFDIVHKPEAATPEFIATEIADAIKDALASLSYIRIKYKNRNDQLSHRTLKNYNIINVKEGSFDVTYLVGYCLLRQDNRSFRVDRIQSLQKLDLSFK</sequence>
<organism evidence="2 3">
    <name type="scientific">Mucilaginibacter panaciglaebae</name>
    <dbReference type="NCBI Taxonomy" id="502331"/>
    <lineage>
        <taxon>Bacteria</taxon>
        <taxon>Pseudomonadati</taxon>
        <taxon>Bacteroidota</taxon>
        <taxon>Sphingobacteriia</taxon>
        <taxon>Sphingobacteriales</taxon>
        <taxon>Sphingobacteriaceae</taxon>
        <taxon>Mucilaginibacter</taxon>
    </lineage>
</organism>
<keyword evidence="3" id="KW-1185">Reference proteome</keyword>
<dbReference type="InterPro" id="IPR026881">
    <property type="entry name" value="WYL_dom"/>
</dbReference>
<dbReference type="PROSITE" id="PS52050">
    <property type="entry name" value="WYL"/>
    <property type="match status" value="1"/>
</dbReference>
<protein>
    <recommendedName>
        <fullName evidence="1">WYL domain-containing protein</fullName>
    </recommendedName>
</protein>
<dbReference type="Proteomes" id="UP001500841">
    <property type="component" value="Unassembled WGS sequence"/>
</dbReference>
<dbReference type="InterPro" id="IPR051534">
    <property type="entry name" value="CBASS_pafABC_assoc_protein"/>
</dbReference>
<evidence type="ECO:0000313" key="3">
    <source>
        <dbReference type="Proteomes" id="UP001500841"/>
    </source>
</evidence>
<evidence type="ECO:0000313" key="2">
    <source>
        <dbReference type="EMBL" id="GAA4091006.1"/>
    </source>
</evidence>
<dbReference type="PANTHER" id="PTHR34580">
    <property type="match status" value="1"/>
</dbReference>
<accession>A0ABP7WKL3</accession>
<name>A0ABP7WKL3_9SPHI</name>
<proteinExistence type="predicted"/>
<dbReference type="EMBL" id="BAABCV010000003">
    <property type="protein sequence ID" value="GAA4091006.1"/>
    <property type="molecule type" value="Genomic_DNA"/>
</dbReference>